<dbReference type="PRINTS" id="PR00701">
    <property type="entry name" value="60KDINNERMP"/>
</dbReference>
<evidence type="ECO:0000256" key="8">
    <source>
        <dbReference type="ARBA" id="ARBA00022989"/>
    </source>
</evidence>
<feature type="transmembrane region" description="Helical" evidence="13">
    <location>
        <begin position="376"/>
        <end position="398"/>
    </location>
</feature>
<evidence type="ECO:0000256" key="10">
    <source>
        <dbReference type="ARBA" id="ARBA00023186"/>
    </source>
</evidence>
<feature type="compositionally biased region" description="Basic and acidic residues" evidence="14">
    <location>
        <begin position="624"/>
        <end position="638"/>
    </location>
</feature>
<evidence type="ECO:0000256" key="4">
    <source>
        <dbReference type="ARBA" id="ARBA00022448"/>
    </source>
</evidence>
<proteinExistence type="inferred from homology"/>
<dbReference type="InterPro" id="IPR028053">
    <property type="entry name" value="Membr_insert_YidC_N"/>
</dbReference>
<comment type="subcellular location">
    <subcellularLocation>
        <location evidence="1">Cell inner membrane</location>
        <topology evidence="1">Multi-pass membrane protein</topology>
    </subcellularLocation>
    <subcellularLocation>
        <location evidence="13">Cell membrane</location>
        <topology evidence="13">Multi-pass membrane protein</topology>
    </subcellularLocation>
</comment>
<feature type="domain" description="Membrane insertase YidC/Oxa/ALB C-terminal" evidence="15">
    <location>
        <begin position="380"/>
        <end position="582"/>
    </location>
</feature>
<keyword evidence="6 13" id="KW-0812">Transmembrane</keyword>
<dbReference type="GO" id="GO:0005886">
    <property type="term" value="C:plasma membrane"/>
    <property type="evidence" value="ECO:0007669"/>
    <property type="project" value="UniProtKB-SubCell"/>
</dbReference>
<dbReference type="NCBIfam" id="TIGR03592">
    <property type="entry name" value="yidC_oxa1_cterm"/>
    <property type="match status" value="1"/>
</dbReference>
<comment type="caution">
    <text evidence="17">The sequence shown here is derived from an EMBL/GenBank/DDBJ whole genome shotgun (WGS) entry which is preliminary data.</text>
</comment>
<dbReference type="InterPro" id="IPR047196">
    <property type="entry name" value="YidC_ALB_C"/>
</dbReference>
<evidence type="ECO:0000256" key="6">
    <source>
        <dbReference type="ARBA" id="ARBA00022692"/>
    </source>
</evidence>
<evidence type="ECO:0000256" key="12">
    <source>
        <dbReference type="ARBA" id="ARBA00033342"/>
    </source>
</evidence>
<dbReference type="Proteomes" id="UP000824055">
    <property type="component" value="Unassembled WGS sequence"/>
</dbReference>
<dbReference type="NCBIfam" id="TIGR03593">
    <property type="entry name" value="yidC_nterm"/>
    <property type="match status" value="1"/>
</dbReference>
<evidence type="ECO:0000256" key="11">
    <source>
        <dbReference type="ARBA" id="ARBA00033245"/>
    </source>
</evidence>
<organism evidence="17 18">
    <name type="scientific">Candidatus Prevotella avicola</name>
    <dbReference type="NCBI Taxonomy" id="2838738"/>
    <lineage>
        <taxon>Bacteria</taxon>
        <taxon>Pseudomonadati</taxon>
        <taxon>Bacteroidota</taxon>
        <taxon>Bacteroidia</taxon>
        <taxon>Bacteroidales</taxon>
        <taxon>Prevotellaceae</taxon>
        <taxon>Prevotella</taxon>
    </lineage>
</organism>
<comment type="function">
    <text evidence="13">Required for the insertion and/or proper folding and/or complex formation of integral membrane proteins into the membrane. Involved in integration of membrane proteins that insert both dependently and independently of the Sec translocase complex, as well as at least some lipoproteins. Aids folding of multispanning membrane proteins.</text>
</comment>
<keyword evidence="8 13" id="KW-1133">Transmembrane helix</keyword>
<evidence type="ECO:0000256" key="1">
    <source>
        <dbReference type="ARBA" id="ARBA00004429"/>
    </source>
</evidence>
<evidence type="ECO:0000259" key="15">
    <source>
        <dbReference type="Pfam" id="PF02096"/>
    </source>
</evidence>
<dbReference type="EMBL" id="DXBE01000056">
    <property type="protein sequence ID" value="HIZ69744.1"/>
    <property type="molecule type" value="Genomic_DNA"/>
</dbReference>
<evidence type="ECO:0000256" key="5">
    <source>
        <dbReference type="ARBA" id="ARBA00022475"/>
    </source>
</evidence>
<keyword evidence="7 13" id="KW-0653">Protein transport</keyword>
<dbReference type="GO" id="GO:0051205">
    <property type="term" value="P:protein insertion into membrane"/>
    <property type="evidence" value="ECO:0007669"/>
    <property type="project" value="TreeGrafter"/>
</dbReference>
<feature type="transmembrane region" description="Helical" evidence="13">
    <location>
        <begin position="6"/>
        <end position="22"/>
    </location>
</feature>
<accession>A0A9D2JXP1</accession>
<reference evidence="17" key="2">
    <citation type="submission" date="2021-04" db="EMBL/GenBank/DDBJ databases">
        <authorList>
            <person name="Gilroy R."/>
        </authorList>
    </citation>
    <scope>NUCLEOTIDE SEQUENCE</scope>
    <source>
        <strain evidence="17">ChiHecec3B27-8219</strain>
    </source>
</reference>
<dbReference type="InterPro" id="IPR038221">
    <property type="entry name" value="YidC_periplasmic_sf"/>
</dbReference>
<protein>
    <recommendedName>
        <fullName evidence="3 13">Membrane protein insertase YidC</fullName>
    </recommendedName>
    <alternativeName>
        <fullName evidence="12 13">Foldase YidC</fullName>
    </alternativeName>
    <alternativeName>
        <fullName evidence="13">Membrane protein YidC</fullName>
    </alternativeName>
    <alternativeName>
        <fullName evidence="11 13">membrane integrase YidC</fullName>
    </alternativeName>
</protein>
<dbReference type="InterPro" id="IPR028055">
    <property type="entry name" value="YidC/Oxa/ALB_C"/>
</dbReference>
<keyword evidence="10 13" id="KW-0143">Chaperone</keyword>
<keyword evidence="9 13" id="KW-0472">Membrane</keyword>
<feature type="transmembrane region" description="Helical" evidence="13">
    <location>
        <begin position="503"/>
        <end position="522"/>
    </location>
</feature>
<dbReference type="CDD" id="cd20070">
    <property type="entry name" value="5TM_YidC_Alb3"/>
    <property type="match status" value="1"/>
</dbReference>
<comment type="subunit">
    <text evidence="13">Interacts with the Sec translocase complex via SecD. Specifically interacts with transmembrane segments of nascent integral membrane proteins during membrane integration.</text>
</comment>
<dbReference type="Pfam" id="PF14849">
    <property type="entry name" value="YidC_periplas"/>
    <property type="match status" value="1"/>
</dbReference>
<feature type="domain" description="Membrane insertase YidC N-terminal" evidence="16">
    <location>
        <begin position="84"/>
        <end position="358"/>
    </location>
</feature>
<feature type="transmembrane region" description="Helical" evidence="13">
    <location>
        <begin position="543"/>
        <end position="559"/>
    </location>
</feature>
<dbReference type="PANTHER" id="PTHR12428">
    <property type="entry name" value="OXA1"/>
    <property type="match status" value="1"/>
</dbReference>
<dbReference type="PANTHER" id="PTHR12428:SF65">
    <property type="entry name" value="CYTOCHROME C OXIDASE ASSEMBLY PROTEIN COX18, MITOCHONDRIAL"/>
    <property type="match status" value="1"/>
</dbReference>
<gene>
    <name evidence="13 17" type="primary">yidC</name>
    <name evidence="17" type="ORF">H9966_07695</name>
</gene>
<dbReference type="InterPro" id="IPR001708">
    <property type="entry name" value="YidC/ALB3/OXA1/COX18"/>
</dbReference>
<evidence type="ECO:0000256" key="9">
    <source>
        <dbReference type="ARBA" id="ARBA00023136"/>
    </source>
</evidence>
<evidence type="ECO:0000256" key="3">
    <source>
        <dbReference type="ARBA" id="ARBA00015325"/>
    </source>
</evidence>
<dbReference type="Pfam" id="PF02096">
    <property type="entry name" value="60KD_IMP"/>
    <property type="match status" value="1"/>
</dbReference>
<evidence type="ECO:0000256" key="14">
    <source>
        <dbReference type="SAM" id="MobiDB-lite"/>
    </source>
</evidence>
<evidence type="ECO:0000313" key="18">
    <source>
        <dbReference type="Proteomes" id="UP000824055"/>
    </source>
</evidence>
<evidence type="ECO:0000313" key="17">
    <source>
        <dbReference type="EMBL" id="HIZ69744.1"/>
    </source>
</evidence>
<evidence type="ECO:0000256" key="13">
    <source>
        <dbReference type="HAMAP-Rule" id="MF_01810"/>
    </source>
</evidence>
<dbReference type="InterPro" id="IPR019998">
    <property type="entry name" value="Membr_insert_YidC"/>
</dbReference>
<dbReference type="GO" id="GO:0015031">
    <property type="term" value="P:protein transport"/>
    <property type="evidence" value="ECO:0007669"/>
    <property type="project" value="UniProtKB-KW"/>
</dbReference>
<reference evidence="17" key="1">
    <citation type="journal article" date="2021" name="PeerJ">
        <title>Extensive microbial diversity within the chicken gut microbiome revealed by metagenomics and culture.</title>
        <authorList>
            <person name="Gilroy R."/>
            <person name="Ravi A."/>
            <person name="Getino M."/>
            <person name="Pursley I."/>
            <person name="Horton D.L."/>
            <person name="Alikhan N.F."/>
            <person name="Baker D."/>
            <person name="Gharbi K."/>
            <person name="Hall N."/>
            <person name="Watson M."/>
            <person name="Adriaenssens E.M."/>
            <person name="Foster-Nyarko E."/>
            <person name="Jarju S."/>
            <person name="Secka A."/>
            <person name="Antonio M."/>
            <person name="Oren A."/>
            <person name="Chaudhuri R.R."/>
            <person name="La Ragione R."/>
            <person name="Hildebrand F."/>
            <person name="Pallen M.J."/>
        </authorList>
    </citation>
    <scope>NUCLEOTIDE SEQUENCE</scope>
    <source>
        <strain evidence="17">ChiHecec3B27-8219</strain>
    </source>
</reference>
<evidence type="ECO:0000256" key="2">
    <source>
        <dbReference type="ARBA" id="ARBA00010527"/>
    </source>
</evidence>
<keyword evidence="5 13" id="KW-1003">Cell membrane</keyword>
<name>A0A9D2JXP1_9BACT</name>
<dbReference type="HAMAP" id="MF_01810">
    <property type="entry name" value="YidC_type1"/>
    <property type="match status" value="1"/>
</dbReference>
<sequence>MSKNNIIGFVLIALVLIGFSWYSQPSEEERREAFVRDSIQQVAREQYEAKAKESARQKAIAAKQVALADTNALFHSALQGKAHRVVLKNGKVELTLNSKGAFVEKAVIKGYTGHDINQKDGSKDTPDLTLFDQKDNTLKFLLATKEANINTADLYFQPTQVTDTTVTFTAEASPGKYLTLKYWLGKDYLLHMSLSTQGMAGLFAPTYDKMDVQWTGKARQQERGFTFESRYATLTYHDVEGGTDNLSETSEEIDEPLEETIDWVAFKNQFFSAVMIAKDNFQEGALMTSIPQQKGSGYLKNYEAKMKTAFDPTGKKASEFEFYYGPNDFRLLQKVQKQSTFGKDLEMERLVYLGWPLFRYINRYFTLYVFDFLQNYFPMGVVLILITLLLKVITYPMVKKSYMSSAKMRVLKPKLEEATAQYNKPEDQMQKQQAMMAEYSKYGVSPLSGCLPMLIQMPIWIAMFNFVPNAIQLRGESFLWISDLSTYDPIVEWNTNVWLIGDHLSLTCILFCVANVVYSWLTMRQQRDQMVGQQAEQMKMMQWMMYLMPVIFFFMFNEYSAGLNFYYFISLFCSAAIMWTLRKTTNDEKLLQILEARYEQNKNNPKKVSGLAARMQALQEYQQREQEEIKRRREELERRKKGKK</sequence>
<dbReference type="Gene3D" id="2.70.98.90">
    <property type="match status" value="1"/>
</dbReference>
<feature type="transmembrane region" description="Helical" evidence="13">
    <location>
        <begin position="442"/>
        <end position="463"/>
    </location>
</feature>
<evidence type="ECO:0000259" key="16">
    <source>
        <dbReference type="Pfam" id="PF14849"/>
    </source>
</evidence>
<evidence type="ECO:0000256" key="7">
    <source>
        <dbReference type="ARBA" id="ARBA00022927"/>
    </source>
</evidence>
<feature type="transmembrane region" description="Helical" evidence="13">
    <location>
        <begin position="565"/>
        <end position="581"/>
    </location>
</feature>
<dbReference type="AlphaFoldDB" id="A0A9D2JXP1"/>
<dbReference type="GO" id="GO:0032977">
    <property type="term" value="F:membrane insertase activity"/>
    <property type="evidence" value="ECO:0007669"/>
    <property type="project" value="InterPro"/>
</dbReference>
<comment type="similarity">
    <text evidence="2 13">Belongs to the OXA1/ALB3/YidC family. Type 1 subfamily.</text>
</comment>
<keyword evidence="4 13" id="KW-0813">Transport</keyword>
<dbReference type="CDD" id="cd19961">
    <property type="entry name" value="EcYidC-like_peri"/>
    <property type="match status" value="1"/>
</dbReference>
<feature type="region of interest" description="Disordered" evidence="14">
    <location>
        <begin position="624"/>
        <end position="644"/>
    </location>
</feature>
<dbReference type="NCBIfam" id="NF002356">
    <property type="entry name" value="PRK01318.2-3"/>
    <property type="match status" value="1"/>
</dbReference>